<dbReference type="Proteomes" id="UP000009328">
    <property type="component" value="Unassembled WGS sequence"/>
</dbReference>
<keyword evidence="3" id="KW-1185">Reference proteome</keyword>
<sequence length="239" mass="26105">MTSQAIKNATKFLKQYTPCDISDGLVKHGLKNGGFFPNLKQYSFNPTTKNSIAGPAYTVLYAPSEDPRPAVKGGYIDTVPEGSVVVIGVTKELQTRYAPYVTVNNALYGGLMSTRAKYLQANGTVVFGRIRDVNEHRDLEYPVLAYGLGTTASQGTVKVVGINVPLEINIGNDDKYEVIKPQDLIIADENGVVRIPDDVDLDSLFDYAPKRVKADQLVSEDIKAGKLAVPSQKEHRSKI</sequence>
<dbReference type="GO" id="GO:0008948">
    <property type="term" value="F:oxaloacetate decarboxylase activity"/>
    <property type="evidence" value="ECO:0007669"/>
    <property type="project" value="TreeGrafter"/>
</dbReference>
<dbReference type="STRING" id="1206466.K0KF53"/>
<dbReference type="FunCoup" id="K0KF53">
    <property type="interactions" value="18"/>
</dbReference>
<evidence type="ECO:0000313" key="2">
    <source>
        <dbReference type="EMBL" id="CCH41591.1"/>
    </source>
</evidence>
<dbReference type="GO" id="GO:0046872">
    <property type="term" value="F:metal ion binding"/>
    <property type="evidence" value="ECO:0007669"/>
    <property type="project" value="UniProtKB-KW"/>
</dbReference>
<keyword evidence="1" id="KW-0460">Magnesium</keyword>
<dbReference type="HOGENOM" id="CLU_072626_0_1_1"/>
<dbReference type="PANTHER" id="PTHR33254">
    <property type="entry name" value="4-HYDROXY-4-METHYL-2-OXOGLUTARATE ALDOLASE 3-RELATED"/>
    <property type="match status" value="1"/>
</dbReference>
<feature type="binding site" evidence="1">
    <location>
        <position position="132"/>
    </location>
    <ligand>
        <name>Mg(2+)</name>
        <dbReference type="ChEBI" id="CHEBI:18420"/>
    </ligand>
</feature>
<dbReference type="EMBL" id="CAIF01000025">
    <property type="protein sequence ID" value="CCH41591.1"/>
    <property type="molecule type" value="Genomic_DNA"/>
</dbReference>
<comment type="caution">
    <text evidence="2">The sequence shown here is derived from an EMBL/GenBank/DDBJ whole genome shotgun (WGS) entry which is preliminary data.</text>
</comment>
<dbReference type="eggNOG" id="ENOG502RZ5Y">
    <property type="taxonomic scope" value="Eukaryota"/>
</dbReference>
<accession>K0KF53</accession>
<organism evidence="2 3">
    <name type="scientific">Wickerhamomyces ciferrii (strain ATCC 14091 / BCRC 22168 / CBS 111 / JCM 3599 / NBRC 0793 / NRRL Y-1031 F-60-10)</name>
    <name type="common">Yeast</name>
    <name type="synonym">Pichia ciferrii</name>
    <dbReference type="NCBI Taxonomy" id="1206466"/>
    <lineage>
        <taxon>Eukaryota</taxon>
        <taxon>Fungi</taxon>
        <taxon>Dikarya</taxon>
        <taxon>Ascomycota</taxon>
        <taxon>Saccharomycotina</taxon>
        <taxon>Saccharomycetes</taxon>
        <taxon>Phaffomycetales</taxon>
        <taxon>Wickerhamomycetaceae</taxon>
        <taxon>Wickerhamomyces</taxon>
    </lineage>
</organism>
<feature type="binding site" evidence="1">
    <location>
        <begin position="109"/>
        <end position="112"/>
    </location>
    <ligand>
        <name>substrate</name>
    </ligand>
</feature>
<dbReference type="InterPro" id="IPR036704">
    <property type="entry name" value="RraA/RraA-like_sf"/>
</dbReference>
<dbReference type="CDD" id="cd16841">
    <property type="entry name" value="RraA_family"/>
    <property type="match status" value="1"/>
</dbReference>
<protein>
    <recommendedName>
        <fullName evidence="4">4-hydroxy-4-methyl-2-oxoglutarate aldolase</fullName>
    </recommendedName>
</protein>
<dbReference type="Gene3D" id="3.50.30.40">
    <property type="entry name" value="Ribonuclease E inhibitor RraA/RraA-like"/>
    <property type="match status" value="1"/>
</dbReference>
<dbReference type="Pfam" id="PF03737">
    <property type="entry name" value="RraA-like"/>
    <property type="match status" value="1"/>
</dbReference>
<name>K0KF53_WICCF</name>
<dbReference type="GO" id="GO:0047443">
    <property type="term" value="F:4-hydroxy-4-methyl-2-oxoglutarate aldolase activity"/>
    <property type="evidence" value="ECO:0007669"/>
    <property type="project" value="TreeGrafter"/>
</dbReference>
<feature type="binding site" evidence="1">
    <location>
        <position position="131"/>
    </location>
    <ligand>
        <name>substrate</name>
    </ligand>
</feature>
<dbReference type="InParanoid" id="K0KF53"/>
<dbReference type="PANTHER" id="PTHR33254:SF28">
    <property type="entry name" value="4-HYDROXY-4-METHYL-2-OXOGLUTARATE ALDOLASE"/>
    <property type="match status" value="1"/>
</dbReference>
<dbReference type="SUPFAM" id="SSF89562">
    <property type="entry name" value="RraA-like"/>
    <property type="match status" value="1"/>
</dbReference>
<proteinExistence type="predicted"/>
<evidence type="ECO:0008006" key="4">
    <source>
        <dbReference type="Google" id="ProtNLM"/>
    </source>
</evidence>
<comment type="cofactor">
    <cofactor evidence="1">
        <name>Mg(2+)</name>
        <dbReference type="ChEBI" id="CHEBI:18420"/>
    </cofactor>
</comment>
<keyword evidence="1" id="KW-0479">Metal-binding</keyword>
<dbReference type="AlphaFoldDB" id="K0KF53"/>
<evidence type="ECO:0000313" key="3">
    <source>
        <dbReference type="Proteomes" id="UP000009328"/>
    </source>
</evidence>
<dbReference type="InterPro" id="IPR005493">
    <property type="entry name" value="RraA/RraA-like"/>
</dbReference>
<reference evidence="2 3" key="1">
    <citation type="journal article" date="2012" name="Eukaryot. Cell">
        <title>Draft genome sequence of Wickerhamomyces ciferrii NRRL Y-1031 F-60-10.</title>
        <authorList>
            <person name="Schneider J."/>
            <person name="Andrea H."/>
            <person name="Blom J."/>
            <person name="Jaenicke S."/>
            <person name="Ruckert C."/>
            <person name="Schorsch C."/>
            <person name="Szczepanowski R."/>
            <person name="Farwick M."/>
            <person name="Goesmann A."/>
            <person name="Puhler A."/>
            <person name="Schaffer S."/>
            <person name="Tauch A."/>
            <person name="Kohler T."/>
            <person name="Brinkrolf K."/>
        </authorList>
    </citation>
    <scope>NUCLEOTIDE SEQUENCE [LARGE SCALE GENOMIC DNA]</scope>
    <source>
        <strain evidence="3">ATCC 14091 / BCRC 22168 / CBS 111 / JCM 3599 / NBRC 0793 / NRRL Y-1031 F-60-10</strain>
    </source>
</reference>
<evidence type="ECO:0000256" key="1">
    <source>
        <dbReference type="PIRSR" id="PIRSR605493-1"/>
    </source>
</evidence>
<gene>
    <name evidence="2" type="ORF">BN7_1132</name>
</gene>